<evidence type="ECO:0000313" key="11">
    <source>
        <dbReference type="Proteomes" id="UP000762676"/>
    </source>
</evidence>
<accession>A0AAV4JQZ4</accession>
<feature type="binding site" evidence="6">
    <location>
        <position position="185"/>
    </location>
    <ligand>
        <name>Zn(2+)</name>
        <dbReference type="ChEBI" id="CHEBI:29105"/>
        <note>catalytic</note>
    </ligand>
</feature>
<keyword evidence="11" id="KW-1185">Reference proteome</keyword>
<feature type="signal peptide" evidence="7">
    <location>
        <begin position="1"/>
        <end position="18"/>
    </location>
</feature>
<evidence type="ECO:0000256" key="4">
    <source>
        <dbReference type="ARBA" id="ARBA00022833"/>
    </source>
</evidence>
<dbReference type="InterPro" id="IPR006026">
    <property type="entry name" value="Peptidase_Metallo"/>
</dbReference>
<keyword evidence="5 6" id="KW-0482">Metalloprotease</keyword>
<dbReference type="GO" id="GO:0006508">
    <property type="term" value="P:proteolysis"/>
    <property type="evidence" value="ECO:0007669"/>
    <property type="project" value="UniProtKB-KW"/>
</dbReference>
<name>A0AAV4JQZ4_9GAST</name>
<reference evidence="10 11" key="1">
    <citation type="journal article" date="2021" name="Elife">
        <title>Chloroplast acquisition without the gene transfer in kleptoplastic sea slugs, Plakobranchus ocellatus.</title>
        <authorList>
            <person name="Maeda T."/>
            <person name="Takahashi S."/>
            <person name="Yoshida T."/>
            <person name="Shimamura S."/>
            <person name="Takaki Y."/>
            <person name="Nagai Y."/>
            <person name="Toyoda A."/>
            <person name="Suzuki Y."/>
            <person name="Arimoto A."/>
            <person name="Ishii H."/>
            <person name="Satoh N."/>
            <person name="Nishiyama T."/>
            <person name="Hasebe M."/>
            <person name="Maruyama T."/>
            <person name="Minagawa J."/>
            <person name="Obokata J."/>
            <person name="Shigenobu S."/>
        </authorList>
    </citation>
    <scope>NUCLEOTIDE SEQUENCE [LARGE SCALE GENOMIC DNA]</scope>
</reference>
<comment type="caution">
    <text evidence="10">The sequence shown here is derived from an EMBL/GenBank/DDBJ whole genome shotgun (WGS) entry which is preliminary data.</text>
</comment>
<proteinExistence type="predicted"/>
<dbReference type="PRINTS" id="PR00480">
    <property type="entry name" value="ASTACIN"/>
</dbReference>
<feature type="chain" id="PRO_5043091803" description="Metalloendopeptidase" evidence="7">
    <location>
        <begin position="19"/>
        <end position="389"/>
    </location>
</feature>
<dbReference type="Proteomes" id="UP000762676">
    <property type="component" value="Unassembled WGS sequence"/>
</dbReference>
<dbReference type="Pfam" id="PF01400">
    <property type="entry name" value="Astacin"/>
    <property type="match status" value="1"/>
</dbReference>
<evidence type="ECO:0000256" key="8">
    <source>
        <dbReference type="SAM" id="MobiDB-lite"/>
    </source>
</evidence>
<keyword evidence="7" id="KW-0732">Signal</keyword>
<keyword evidence="2 6" id="KW-0479">Metal-binding</keyword>
<evidence type="ECO:0000256" key="6">
    <source>
        <dbReference type="PROSITE-ProRule" id="PRU01211"/>
    </source>
</evidence>
<keyword evidence="3 6" id="KW-0378">Hydrolase</keyword>
<feature type="binding site" evidence="6">
    <location>
        <position position="195"/>
    </location>
    <ligand>
        <name>Zn(2+)</name>
        <dbReference type="ChEBI" id="CHEBI:29105"/>
        <note>catalytic</note>
    </ligand>
</feature>
<comment type="caution">
    <text evidence="6">Lacks conserved residue(s) required for the propagation of feature annotation.</text>
</comment>
<organism evidence="10 11">
    <name type="scientific">Elysia marginata</name>
    <dbReference type="NCBI Taxonomy" id="1093978"/>
    <lineage>
        <taxon>Eukaryota</taxon>
        <taxon>Metazoa</taxon>
        <taxon>Spiralia</taxon>
        <taxon>Lophotrochozoa</taxon>
        <taxon>Mollusca</taxon>
        <taxon>Gastropoda</taxon>
        <taxon>Heterobranchia</taxon>
        <taxon>Euthyneura</taxon>
        <taxon>Panpulmonata</taxon>
        <taxon>Sacoglossa</taxon>
        <taxon>Placobranchoidea</taxon>
        <taxon>Plakobranchidae</taxon>
        <taxon>Elysia</taxon>
    </lineage>
</organism>
<comment type="cofactor">
    <cofactor evidence="6 7">
        <name>Zn(2+)</name>
        <dbReference type="ChEBI" id="CHEBI:29105"/>
    </cofactor>
    <text evidence="6 7">Binds 1 zinc ion per subunit.</text>
</comment>
<protein>
    <recommendedName>
        <fullName evidence="7">Metalloendopeptidase</fullName>
        <ecNumber evidence="7">3.4.24.-</ecNumber>
    </recommendedName>
</protein>
<evidence type="ECO:0000256" key="5">
    <source>
        <dbReference type="ARBA" id="ARBA00023049"/>
    </source>
</evidence>
<feature type="domain" description="Peptidase M12A" evidence="9">
    <location>
        <begin position="94"/>
        <end position="286"/>
    </location>
</feature>
<dbReference type="EC" id="3.4.24.-" evidence="7"/>
<feature type="region of interest" description="Disordered" evidence="8">
    <location>
        <begin position="72"/>
        <end position="91"/>
    </location>
</feature>
<dbReference type="Gene3D" id="3.40.390.10">
    <property type="entry name" value="Collagenase (Catalytic Domain)"/>
    <property type="match status" value="1"/>
</dbReference>
<keyword evidence="1 6" id="KW-0645">Protease</keyword>
<dbReference type="InterPro" id="IPR034035">
    <property type="entry name" value="Astacin-like_dom"/>
</dbReference>
<dbReference type="InterPro" id="IPR024079">
    <property type="entry name" value="MetalloPept_cat_dom_sf"/>
</dbReference>
<dbReference type="SMART" id="SM00235">
    <property type="entry name" value="ZnMc"/>
    <property type="match status" value="1"/>
</dbReference>
<dbReference type="PROSITE" id="PS51864">
    <property type="entry name" value="ASTACIN"/>
    <property type="match status" value="1"/>
</dbReference>
<evidence type="ECO:0000256" key="2">
    <source>
        <dbReference type="ARBA" id="ARBA00022723"/>
    </source>
</evidence>
<evidence type="ECO:0000259" key="9">
    <source>
        <dbReference type="PROSITE" id="PS51864"/>
    </source>
</evidence>
<dbReference type="GO" id="GO:0008270">
    <property type="term" value="F:zinc ion binding"/>
    <property type="evidence" value="ECO:0007669"/>
    <property type="project" value="UniProtKB-UniRule"/>
</dbReference>
<dbReference type="SUPFAM" id="SSF55486">
    <property type="entry name" value="Metalloproteases ('zincins'), catalytic domain"/>
    <property type="match status" value="1"/>
</dbReference>
<dbReference type="EMBL" id="BMAT01007001">
    <property type="protein sequence ID" value="GFS23801.1"/>
    <property type="molecule type" value="Genomic_DNA"/>
</dbReference>
<gene>
    <name evidence="10" type="ORF">ElyMa_003398900</name>
</gene>
<evidence type="ECO:0000256" key="3">
    <source>
        <dbReference type="ARBA" id="ARBA00022801"/>
    </source>
</evidence>
<dbReference type="PANTHER" id="PTHR10127:SF780">
    <property type="entry name" value="METALLOENDOPEPTIDASE"/>
    <property type="match status" value="1"/>
</dbReference>
<keyword evidence="4 6" id="KW-0862">Zinc</keyword>
<dbReference type="AlphaFoldDB" id="A0AAV4JQZ4"/>
<dbReference type="CDD" id="cd04280">
    <property type="entry name" value="ZnMc_astacin_like"/>
    <property type="match status" value="1"/>
</dbReference>
<dbReference type="InterPro" id="IPR001506">
    <property type="entry name" value="Peptidase_M12A"/>
</dbReference>
<evidence type="ECO:0000313" key="10">
    <source>
        <dbReference type="EMBL" id="GFS23801.1"/>
    </source>
</evidence>
<feature type="binding site" evidence="6">
    <location>
        <position position="189"/>
    </location>
    <ligand>
        <name>Zn(2+)</name>
        <dbReference type="ChEBI" id="CHEBI:29105"/>
        <note>catalytic</note>
    </ligand>
</feature>
<feature type="active site" evidence="6">
    <location>
        <position position="186"/>
    </location>
</feature>
<dbReference type="GO" id="GO:0004222">
    <property type="term" value="F:metalloendopeptidase activity"/>
    <property type="evidence" value="ECO:0007669"/>
    <property type="project" value="UniProtKB-UniRule"/>
</dbReference>
<evidence type="ECO:0000256" key="7">
    <source>
        <dbReference type="RuleBase" id="RU361183"/>
    </source>
</evidence>
<evidence type="ECO:0000256" key="1">
    <source>
        <dbReference type="ARBA" id="ARBA00022670"/>
    </source>
</evidence>
<dbReference type="PANTHER" id="PTHR10127">
    <property type="entry name" value="DISCOIDIN, CUB, EGF, LAMININ , AND ZINC METALLOPROTEASE DOMAIN CONTAINING"/>
    <property type="match status" value="1"/>
</dbReference>
<sequence length="389" mass="44681">MNLFLFGLFALVVTECYTKDLRKSKEESDQEAAIERLDTIAMMAEDDADFMIGENRKLKLNEPETLLINDQRKNTQLGSESTDTERRLSREKRKALRDTKYRWTGKVIPFEIALNEFSRKHSRYIHKAINHWQNYTCLRFTPRTTQANYVYFQKGHGCSSDVGMVKGKQTIVLDAPCMGIRTLLHEIGHAVGFVHEHMRPDRDSYIKIISDHIPKPIRNNFGKLASSQINSHGVPYDYNSVMHYSKTLGGNTVIETVDRTYQDKIGHSQKLSFYDIKLANLMYSCDESCAPGTVCPDEGFVGKDCKCYCPGDPVRLCRDSAWNGRTSRVTTSKTEGSIQPIQLDTRETLGLVINDIQRPAQTKKPQRLQDLKRLPITTDKYRSEDYRQF</sequence>